<keyword evidence="4" id="KW-1185">Reference proteome</keyword>
<dbReference type="InterPro" id="IPR023614">
    <property type="entry name" value="Porin_dom_sf"/>
</dbReference>
<evidence type="ECO:0000313" key="3">
    <source>
        <dbReference type="EMBL" id="RZT76664.1"/>
    </source>
</evidence>
<dbReference type="RefSeq" id="WP_130459771.1">
    <property type="nucleotide sequence ID" value="NZ_SHKM01000002.1"/>
</dbReference>
<dbReference type="Proteomes" id="UP000292136">
    <property type="component" value="Unassembled WGS sequence"/>
</dbReference>
<reference evidence="3 4" key="1">
    <citation type="submission" date="2019-02" db="EMBL/GenBank/DDBJ databases">
        <title>Genomic Encyclopedia of Type Strains, Phase IV (KMG-IV): sequencing the most valuable type-strain genomes for metagenomic binning, comparative biology and taxonomic classification.</title>
        <authorList>
            <person name="Goeker M."/>
        </authorList>
    </citation>
    <scope>NUCLEOTIDE SEQUENCE [LARGE SCALE GENOMIC DNA]</scope>
    <source>
        <strain evidence="3 4">DSM 21223</strain>
    </source>
</reference>
<evidence type="ECO:0000313" key="4">
    <source>
        <dbReference type="Proteomes" id="UP000292136"/>
    </source>
</evidence>
<organism evidence="3 4">
    <name type="scientific">Azospira oryzae</name>
    <dbReference type="NCBI Taxonomy" id="146939"/>
    <lineage>
        <taxon>Bacteria</taxon>
        <taxon>Pseudomonadati</taxon>
        <taxon>Pseudomonadota</taxon>
        <taxon>Betaproteobacteria</taxon>
        <taxon>Rhodocyclales</taxon>
        <taxon>Rhodocyclaceae</taxon>
        <taxon>Azospira</taxon>
    </lineage>
</organism>
<sequence length="484" mass="52468">MFTPRYTPLALAVSFALAAGAAQAAPDADVAREMKQMREQLQQMQRAYEQRIAALEGRLAQAETKAVKAERTAVDASATAGEAKASAESAQASRSREPVRANAFNPEISLILTGTYNNLKKDPNSYQITGFTPTLGEVGPGSRSFSLGETELVLSANVDPNWRGVAIAALKPEGGVDMENAYIESLGLGRGFNFKAGRFFSSLGYLNEQHAHAWDFVDAPLAYKAFLGNQFGQDGVQLRWLAPTETFFEIGAEAGRGQSFPSTDRNKNGTTTGVLFAHLGGDVGPSNAWRAGLSYLGTSPKDRTYQDTDSLGAAVDDTFSGKSRLWILDGVWKWAPNGNPSVTNFTLQGEYFRRTESGTLASNSAAGACGGDCSGSYESKQSGWYLQGVYQFMPRWRAGLRHDRLDYGTVDIGLAKNGILSGSDFPIMASHNPTRNSVMFDYSPSEFSRFRLQLARDQSGLGETDNQVFLQYIQSLGTHGAHKF</sequence>
<feature type="region of interest" description="Disordered" evidence="1">
    <location>
        <begin position="73"/>
        <end position="99"/>
    </location>
</feature>
<comment type="caution">
    <text evidence="3">The sequence shown here is derived from an EMBL/GenBank/DDBJ whole genome shotgun (WGS) entry which is preliminary data.</text>
</comment>
<name>A0ABY0IN70_9RHOO</name>
<feature type="compositionally biased region" description="Low complexity" evidence="1">
    <location>
        <begin position="76"/>
        <end position="93"/>
    </location>
</feature>
<feature type="signal peptide" evidence="2">
    <location>
        <begin position="1"/>
        <end position="24"/>
    </location>
</feature>
<protein>
    <recommendedName>
        <fullName evidence="5">TonB-dependent receptor</fullName>
    </recommendedName>
</protein>
<accession>A0ABY0IN70</accession>
<evidence type="ECO:0000256" key="1">
    <source>
        <dbReference type="SAM" id="MobiDB-lite"/>
    </source>
</evidence>
<proteinExistence type="predicted"/>
<feature type="chain" id="PRO_5047114015" description="TonB-dependent receptor" evidence="2">
    <location>
        <begin position="25"/>
        <end position="484"/>
    </location>
</feature>
<evidence type="ECO:0000256" key="2">
    <source>
        <dbReference type="SAM" id="SignalP"/>
    </source>
</evidence>
<gene>
    <name evidence="3" type="ORF">EV678_2543</name>
</gene>
<dbReference type="SUPFAM" id="SSF56935">
    <property type="entry name" value="Porins"/>
    <property type="match status" value="1"/>
</dbReference>
<dbReference type="Gene3D" id="2.40.160.10">
    <property type="entry name" value="Porin"/>
    <property type="match status" value="1"/>
</dbReference>
<dbReference type="EMBL" id="SHKM01000002">
    <property type="protein sequence ID" value="RZT76664.1"/>
    <property type="molecule type" value="Genomic_DNA"/>
</dbReference>
<keyword evidence="2" id="KW-0732">Signal</keyword>
<evidence type="ECO:0008006" key="5">
    <source>
        <dbReference type="Google" id="ProtNLM"/>
    </source>
</evidence>